<evidence type="ECO:0000313" key="6">
    <source>
        <dbReference type="Proteomes" id="UP000665026"/>
    </source>
</evidence>
<dbReference type="AlphaFoldDB" id="A0A975I6J3"/>
<accession>A0A975I6J3</accession>
<dbReference type="InterPro" id="IPR052708">
    <property type="entry name" value="PxpC"/>
</dbReference>
<protein>
    <submittedName>
        <fullName evidence="5">Biotin-dependent carboxyltransferase</fullName>
    </submittedName>
</protein>
<dbReference type="EMBL" id="CP060010">
    <property type="protein sequence ID" value="QTN35158.1"/>
    <property type="molecule type" value="Genomic_DNA"/>
</dbReference>
<feature type="domain" description="Carboxyltransferase" evidence="4">
    <location>
        <begin position="24"/>
        <end position="300"/>
    </location>
</feature>
<dbReference type="RefSeq" id="WP_209355844.1">
    <property type="nucleotide sequence ID" value="NZ_CP060010.1"/>
</dbReference>
<dbReference type="Proteomes" id="UP000665026">
    <property type="component" value="Chromosome"/>
</dbReference>
<dbReference type="InterPro" id="IPR003778">
    <property type="entry name" value="CT_A_B"/>
</dbReference>
<evidence type="ECO:0000313" key="5">
    <source>
        <dbReference type="EMBL" id="QTN35158.1"/>
    </source>
</evidence>
<dbReference type="GO" id="GO:0005524">
    <property type="term" value="F:ATP binding"/>
    <property type="evidence" value="ECO:0007669"/>
    <property type="project" value="UniProtKB-KW"/>
</dbReference>
<evidence type="ECO:0000256" key="3">
    <source>
        <dbReference type="ARBA" id="ARBA00022840"/>
    </source>
</evidence>
<evidence type="ECO:0000259" key="4">
    <source>
        <dbReference type="SMART" id="SM00797"/>
    </source>
</evidence>
<keyword evidence="1" id="KW-0547">Nucleotide-binding</keyword>
<evidence type="ECO:0000256" key="2">
    <source>
        <dbReference type="ARBA" id="ARBA00022801"/>
    </source>
</evidence>
<dbReference type="Gene3D" id="2.40.100.10">
    <property type="entry name" value="Cyclophilin-like"/>
    <property type="match status" value="1"/>
</dbReference>
<dbReference type="Pfam" id="PF02626">
    <property type="entry name" value="CT_A_B"/>
    <property type="match status" value="1"/>
</dbReference>
<organism evidence="5 6">
    <name type="scientific">Cognatishimia activa</name>
    <dbReference type="NCBI Taxonomy" id="1715691"/>
    <lineage>
        <taxon>Bacteria</taxon>
        <taxon>Pseudomonadati</taxon>
        <taxon>Pseudomonadota</taxon>
        <taxon>Alphaproteobacteria</taxon>
        <taxon>Rhodobacterales</taxon>
        <taxon>Paracoccaceae</taxon>
        <taxon>Cognatishimia</taxon>
    </lineage>
</organism>
<dbReference type="PANTHER" id="PTHR43309:SF5">
    <property type="entry name" value="5-OXOPROLINASE SUBUNIT C"/>
    <property type="match status" value="1"/>
</dbReference>
<keyword evidence="3" id="KW-0067">ATP-binding</keyword>
<keyword evidence="2" id="KW-0378">Hydrolase</keyword>
<gene>
    <name evidence="5" type="ORF">HZ995_11760</name>
</gene>
<dbReference type="SMART" id="SM00797">
    <property type="entry name" value="AHS2"/>
    <property type="match status" value="1"/>
</dbReference>
<name>A0A975I6J3_9RHOB</name>
<dbReference type="GO" id="GO:0016787">
    <property type="term" value="F:hydrolase activity"/>
    <property type="evidence" value="ECO:0007669"/>
    <property type="project" value="UniProtKB-KW"/>
</dbReference>
<dbReference type="PANTHER" id="PTHR43309">
    <property type="entry name" value="5-OXOPROLINASE SUBUNIT C"/>
    <property type="match status" value="1"/>
</dbReference>
<dbReference type="InterPro" id="IPR029000">
    <property type="entry name" value="Cyclophilin-like_dom_sf"/>
</dbReference>
<sequence>MSVIFQGNGPAITIQDLGRPGQIAAGLSRGGAMDRLALFEATALLGAAHVLPALEIAGFGGTFLFKATTRIALTGAPMVASLDDAPLAWNQTHLIPSGARLDLGACRAGSYGYLTFAGGIESPLHLSSQAAHLMAGIGAVLATGAEITFAQDPDPNAVQVGLTAENRFDGGVLHVVSGPQTDLFDAATQKAFFEAEFTKSNRANRQGIGLDHPSLKFGTDQAAGLASDFIMQGDIQQTGDGVPYVLMAECQTMGGYPRIGTVVPDDLPKLAQAQPGKPFRFKLISRKEAEARTKSEADQLAALRSKCTPVVRNPADMRDLLSYQLISGVTAGQDPEG</sequence>
<reference evidence="5" key="1">
    <citation type="submission" date="2020-07" db="EMBL/GenBank/DDBJ databases">
        <title>Genome sequences of bacteria associated with the marine, planktonic diatom Thalassiosira profunda strain ECT2AJA-044.</title>
        <authorList>
            <person name="Gargas C.B."/>
            <person name="Roberts W.R."/>
            <person name="Alverson A.J."/>
        </authorList>
    </citation>
    <scope>NUCLEOTIDE SEQUENCE</scope>
    <source>
        <strain evidence="5">ECT2AJA-044</strain>
    </source>
</reference>
<dbReference type="SUPFAM" id="SSF50891">
    <property type="entry name" value="Cyclophilin-like"/>
    <property type="match status" value="1"/>
</dbReference>
<proteinExistence type="predicted"/>
<dbReference type="KEGG" id="cact:HZ995_11760"/>
<evidence type="ECO:0000256" key="1">
    <source>
        <dbReference type="ARBA" id="ARBA00022741"/>
    </source>
</evidence>